<keyword evidence="2" id="KW-1185">Reference proteome</keyword>
<evidence type="ECO:0000313" key="1">
    <source>
        <dbReference type="EMBL" id="MCA5006772.1"/>
    </source>
</evidence>
<sequence length="132" mass="14669">MKKILFIAFPVFALVFLFGCSKDDDSPGSDKGKFKVSDFTILDVSTKGGNGQLDIDYAQKNTTSMNYDSDSEGYFRIKWKVKTTDGNSFQTDRLLATELDAGATESLNAIIEFTASKTIDVATLTYEVYRDK</sequence>
<evidence type="ECO:0008006" key="3">
    <source>
        <dbReference type="Google" id="ProtNLM"/>
    </source>
</evidence>
<comment type="caution">
    <text evidence="1">The sequence shown here is derived from an EMBL/GenBank/DDBJ whole genome shotgun (WGS) entry which is preliminary data.</text>
</comment>
<name>A0ABS7Z999_9SPHI</name>
<proteinExistence type="predicted"/>
<dbReference type="EMBL" id="JADEYP010000046">
    <property type="protein sequence ID" value="MCA5006772.1"/>
    <property type="molecule type" value="Genomic_DNA"/>
</dbReference>
<protein>
    <recommendedName>
        <fullName evidence="3">Lipocalin-like domain-containing protein</fullName>
    </recommendedName>
</protein>
<dbReference type="Proteomes" id="UP001165302">
    <property type="component" value="Unassembled WGS sequence"/>
</dbReference>
<dbReference type="PROSITE" id="PS51257">
    <property type="entry name" value="PROKAR_LIPOPROTEIN"/>
    <property type="match status" value="1"/>
</dbReference>
<accession>A0ABS7Z999</accession>
<reference evidence="1" key="1">
    <citation type="submission" date="2020-10" db="EMBL/GenBank/DDBJ databases">
        <authorList>
            <person name="Lu T."/>
            <person name="Wang Q."/>
            <person name="Han X."/>
        </authorList>
    </citation>
    <scope>NUCLEOTIDE SEQUENCE</scope>
    <source>
        <strain evidence="1">WQ 366</strain>
    </source>
</reference>
<organism evidence="1 2">
    <name type="scientific">Sphingobacterium bovistauri</name>
    <dbReference type="NCBI Taxonomy" id="2781959"/>
    <lineage>
        <taxon>Bacteria</taxon>
        <taxon>Pseudomonadati</taxon>
        <taxon>Bacteroidota</taxon>
        <taxon>Sphingobacteriia</taxon>
        <taxon>Sphingobacteriales</taxon>
        <taxon>Sphingobacteriaceae</taxon>
        <taxon>Sphingobacterium</taxon>
    </lineage>
</organism>
<gene>
    <name evidence="1" type="ORF">IPZ78_16655</name>
</gene>
<evidence type="ECO:0000313" key="2">
    <source>
        <dbReference type="Proteomes" id="UP001165302"/>
    </source>
</evidence>
<dbReference type="RefSeq" id="WP_225555126.1">
    <property type="nucleotide sequence ID" value="NZ_JADEYP010000046.1"/>
</dbReference>